<name>A0A6G0SBL2_9STRA</name>
<dbReference type="AlphaFoldDB" id="A0A6G0SBL2"/>
<feature type="region of interest" description="Disordered" evidence="1">
    <location>
        <begin position="46"/>
        <end position="106"/>
    </location>
</feature>
<dbReference type="Proteomes" id="UP000486351">
    <property type="component" value="Unassembled WGS sequence"/>
</dbReference>
<organism evidence="2 3">
    <name type="scientific">Phytophthora fragariae</name>
    <dbReference type="NCBI Taxonomy" id="53985"/>
    <lineage>
        <taxon>Eukaryota</taxon>
        <taxon>Sar</taxon>
        <taxon>Stramenopiles</taxon>
        <taxon>Oomycota</taxon>
        <taxon>Peronosporomycetes</taxon>
        <taxon>Peronosporales</taxon>
        <taxon>Peronosporaceae</taxon>
        <taxon>Phytophthora</taxon>
    </lineage>
</organism>
<evidence type="ECO:0000313" key="3">
    <source>
        <dbReference type="Proteomes" id="UP000486351"/>
    </source>
</evidence>
<accession>A0A6G0SBL2</accession>
<sequence>MTDHDENWSAPRGYDAVATVPNYGYYAVNPAVNETGTMRTMETGCEERPVLRNETTMNEPPRGVVLRDETTTDEPPRGEKTTTTTCEARTTAAEEGARPEETTEPV</sequence>
<comment type="caution">
    <text evidence="2">The sequence shown here is derived from an EMBL/GenBank/DDBJ whole genome shotgun (WGS) entry which is preliminary data.</text>
</comment>
<feature type="compositionally biased region" description="Basic and acidic residues" evidence="1">
    <location>
        <begin position="95"/>
        <end position="106"/>
    </location>
</feature>
<reference evidence="2 3" key="1">
    <citation type="submission" date="2018-09" db="EMBL/GenBank/DDBJ databases">
        <title>Genomic investigation of the strawberry pathogen Phytophthora fragariae indicates pathogenicity is determined by transcriptional variation in three key races.</title>
        <authorList>
            <person name="Adams T.M."/>
            <person name="Armitage A.D."/>
            <person name="Sobczyk M.K."/>
            <person name="Bates H.J."/>
            <person name="Dunwell J.M."/>
            <person name="Nellist C.F."/>
            <person name="Harrison R.J."/>
        </authorList>
    </citation>
    <scope>NUCLEOTIDE SEQUENCE [LARGE SCALE GENOMIC DNA]</scope>
    <source>
        <strain evidence="2 3">NOV-77</strain>
    </source>
</reference>
<protein>
    <submittedName>
        <fullName evidence="2">Uncharacterized protein</fullName>
    </submittedName>
</protein>
<feature type="compositionally biased region" description="Low complexity" evidence="1">
    <location>
        <begin position="81"/>
        <end position="94"/>
    </location>
</feature>
<feature type="compositionally biased region" description="Basic and acidic residues" evidence="1">
    <location>
        <begin position="65"/>
        <end position="80"/>
    </location>
</feature>
<proteinExistence type="predicted"/>
<evidence type="ECO:0000256" key="1">
    <source>
        <dbReference type="SAM" id="MobiDB-lite"/>
    </source>
</evidence>
<gene>
    <name evidence="2" type="ORF">PF008_g4894</name>
</gene>
<dbReference type="EMBL" id="QXFY01000173">
    <property type="protein sequence ID" value="KAE9353640.1"/>
    <property type="molecule type" value="Genomic_DNA"/>
</dbReference>
<evidence type="ECO:0000313" key="2">
    <source>
        <dbReference type="EMBL" id="KAE9353640.1"/>
    </source>
</evidence>